<dbReference type="EMBL" id="HBUE01035549">
    <property type="protein sequence ID" value="CAG6458560.1"/>
    <property type="molecule type" value="Transcribed_RNA"/>
</dbReference>
<organism evidence="2">
    <name type="scientific">Culex pipiens</name>
    <name type="common">House mosquito</name>
    <dbReference type="NCBI Taxonomy" id="7175"/>
    <lineage>
        <taxon>Eukaryota</taxon>
        <taxon>Metazoa</taxon>
        <taxon>Ecdysozoa</taxon>
        <taxon>Arthropoda</taxon>
        <taxon>Hexapoda</taxon>
        <taxon>Insecta</taxon>
        <taxon>Pterygota</taxon>
        <taxon>Neoptera</taxon>
        <taxon>Endopterygota</taxon>
        <taxon>Diptera</taxon>
        <taxon>Nematocera</taxon>
        <taxon>Culicoidea</taxon>
        <taxon>Culicidae</taxon>
        <taxon>Culicinae</taxon>
        <taxon>Culicini</taxon>
        <taxon>Culex</taxon>
        <taxon>Culex</taxon>
    </lineage>
</organism>
<feature type="compositionally biased region" description="Basic and acidic residues" evidence="1">
    <location>
        <begin position="124"/>
        <end position="135"/>
    </location>
</feature>
<evidence type="ECO:0000256" key="1">
    <source>
        <dbReference type="SAM" id="MobiDB-lite"/>
    </source>
</evidence>
<sequence>MGSNGGPERSTDRPLRRAFPLFSGSSWMPLGGERAPIAAGSPRRGAHRHPQPAPNSSDRYPPPLVTRRNGTVHPRAGTVRKGLLPDNQRAASRQNDQRLRPAVLLLEKALRRLQDHPSAAARQQLDEVHQPERQPGRPSAGPHRIHRYATPRSGQDG</sequence>
<dbReference type="AlphaFoldDB" id="A0A8D8ALT6"/>
<protein>
    <submittedName>
        <fullName evidence="2">(northern house mosquito) hypothetical protein</fullName>
    </submittedName>
</protein>
<feature type="region of interest" description="Disordered" evidence="1">
    <location>
        <begin position="1"/>
        <end position="99"/>
    </location>
</feature>
<dbReference type="EMBL" id="HBUE01035545">
    <property type="protein sequence ID" value="CAG6458555.1"/>
    <property type="molecule type" value="Transcribed_RNA"/>
</dbReference>
<feature type="region of interest" description="Disordered" evidence="1">
    <location>
        <begin position="114"/>
        <end position="157"/>
    </location>
</feature>
<evidence type="ECO:0000313" key="2">
    <source>
        <dbReference type="EMBL" id="CAG6458555.1"/>
    </source>
</evidence>
<name>A0A8D8ALT6_CULPI</name>
<accession>A0A8D8ALT6</accession>
<reference evidence="2" key="1">
    <citation type="submission" date="2021-05" db="EMBL/GenBank/DDBJ databases">
        <authorList>
            <person name="Alioto T."/>
            <person name="Alioto T."/>
            <person name="Gomez Garrido J."/>
        </authorList>
    </citation>
    <scope>NUCLEOTIDE SEQUENCE</scope>
</reference>
<proteinExistence type="predicted"/>